<evidence type="ECO:0000313" key="6">
    <source>
        <dbReference type="Proteomes" id="UP000289738"/>
    </source>
</evidence>
<comment type="catalytic activity">
    <reaction evidence="4">
        <text>N(6)-[(R)-lipoyl]-L-lysyl-[protein] + pyruvate + H(+) = N(6)-[(R)-S(8)-acetyldihydrolipoyl]-L-lysyl-[protein] + CO2</text>
        <dbReference type="Rhea" id="RHEA:19189"/>
        <dbReference type="Rhea" id="RHEA-COMP:10474"/>
        <dbReference type="Rhea" id="RHEA-COMP:10478"/>
        <dbReference type="ChEBI" id="CHEBI:15361"/>
        <dbReference type="ChEBI" id="CHEBI:15378"/>
        <dbReference type="ChEBI" id="CHEBI:16526"/>
        <dbReference type="ChEBI" id="CHEBI:83099"/>
        <dbReference type="ChEBI" id="CHEBI:83111"/>
        <dbReference type="EC" id="1.2.4.1"/>
    </reaction>
</comment>
<dbReference type="AlphaFoldDB" id="A0A445A2Q6"/>
<name>A0A445A2Q6_ARAHY</name>
<dbReference type="Proteomes" id="UP000289738">
    <property type="component" value="Chromosome B03"/>
</dbReference>
<dbReference type="EMBL" id="SDMP01000013">
    <property type="protein sequence ID" value="RYR20688.1"/>
    <property type="molecule type" value="Genomic_DNA"/>
</dbReference>
<proteinExistence type="predicted"/>
<reference evidence="5 6" key="1">
    <citation type="submission" date="2019-01" db="EMBL/GenBank/DDBJ databases">
        <title>Sequencing of cultivated peanut Arachis hypogaea provides insights into genome evolution and oil improvement.</title>
        <authorList>
            <person name="Chen X."/>
        </authorList>
    </citation>
    <scope>NUCLEOTIDE SEQUENCE [LARGE SCALE GENOMIC DNA]</scope>
    <source>
        <strain evidence="6">cv. Fuhuasheng</strain>
        <tissue evidence="5">Leaves</tissue>
    </source>
</reference>
<keyword evidence="4" id="KW-0670">Pyruvate</keyword>
<evidence type="ECO:0000313" key="5">
    <source>
        <dbReference type="EMBL" id="RYR20688.1"/>
    </source>
</evidence>
<dbReference type="Gene3D" id="3.40.50.970">
    <property type="match status" value="1"/>
</dbReference>
<dbReference type="PANTHER" id="PTHR11624:SF112">
    <property type="entry name" value="PYRUVATE DEHYDROGENASE E1 COMPONENT SUBUNIT BETA-1, MITOCHONDRIAL"/>
    <property type="match status" value="1"/>
</dbReference>
<dbReference type="EC" id="1.2.4.1" evidence="4"/>
<comment type="cofactor">
    <cofactor evidence="1 4">
        <name>thiamine diphosphate</name>
        <dbReference type="ChEBI" id="CHEBI:58937"/>
    </cofactor>
</comment>
<sequence>MVFGFLKNFMWYASLGMYDVAVKHTMKILACSHQSKATQELFFSDFLQTVKVGEYQGAYKGLLEKYGPERAGFTGIGVGAAYYGVRVELDYIAIDHIINSATKSNYMSAGQISVPIVFRGPNGAAVGVEFCSGYNLLSIACYASCPRLKVLSPYSLYDGDEDEDDIEDYS</sequence>
<evidence type="ECO:0000256" key="2">
    <source>
        <dbReference type="ARBA" id="ARBA00023002"/>
    </source>
</evidence>
<dbReference type="STRING" id="3818.A0A445A2Q6"/>
<keyword evidence="2 4" id="KW-0560">Oxidoreductase</keyword>
<organism evidence="5 6">
    <name type="scientific">Arachis hypogaea</name>
    <name type="common">Peanut</name>
    <dbReference type="NCBI Taxonomy" id="3818"/>
    <lineage>
        <taxon>Eukaryota</taxon>
        <taxon>Viridiplantae</taxon>
        <taxon>Streptophyta</taxon>
        <taxon>Embryophyta</taxon>
        <taxon>Tracheophyta</taxon>
        <taxon>Spermatophyta</taxon>
        <taxon>Magnoliopsida</taxon>
        <taxon>eudicotyledons</taxon>
        <taxon>Gunneridae</taxon>
        <taxon>Pentapetalae</taxon>
        <taxon>rosids</taxon>
        <taxon>fabids</taxon>
        <taxon>Fabales</taxon>
        <taxon>Fabaceae</taxon>
        <taxon>Papilionoideae</taxon>
        <taxon>50 kb inversion clade</taxon>
        <taxon>dalbergioids sensu lato</taxon>
        <taxon>Dalbergieae</taxon>
        <taxon>Pterocarpus clade</taxon>
        <taxon>Arachis</taxon>
    </lineage>
</organism>
<comment type="caution">
    <text evidence="5">The sequence shown here is derived from an EMBL/GenBank/DDBJ whole genome shotgun (WGS) entry which is preliminary data.</text>
</comment>
<gene>
    <name evidence="5" type="ORF">Ahy_B03g065905</name>
</gene>
<comment type="function">
    <text evidence="4">The pyruvate dehydrogenase complex catalyzes the overall conversion of pyruvate to acetyl-CoA and CO2.</text>
</comment>
<keyword evidence="6" id="KW-1185">Reference proteome</keyword>
<evidence type="ECO:0000256" key="1">
    <source>
        <dbReference type="ARBA" id="ARBA00001964"/>
    </source>
</evidence>
<evidence type="ECO:0000256" key="3">
    <source>
        <dbReference type="ARBA" id="ARBA00023052"/>
    </source>
</evidence>
<dbReference type="GO" id="GO:0004739">
    <property type="term" value="F:pyruvate dehydrogenase (acetyl-transferring) activity"/>
    <property type="evidence" value="ECO:0007669"/>
    <property type="project" value="UniProtKB-UniRule"/>
</dbReference>
<keyword evidence="3 4" id="KW-0786">Thiamine pyrophosphate</keyword>
<dbReference type="InterPro" id="IPR027110">
    <property type="entry name" value="PDHB_mito-type"/>
</dbReference>
<dbReference type="SUPFAM" id="SSF52518">
    <property type="entry name" value="Thiamin diphosphate-binding fold (THDP-binding)"/>
    <property type="match status" value="1"/>
</dbReference>
<accession>A0A445A2Q6</accession>
<dbReference type="InterPro" id="IPR029061">
    <property type="entry name" value="THDP-binding"/>
</dbReference>
<dbReference type="GO" id="GO:0006086">
    <property type="term" value="P:pyruvate decarboxylation to acetyl-CoA"/>
    <property type="evidence" value="ECO:0007669"/>
    <property type="project" value="InterPro"/>
</dbReference>
<evidence type="ECO:0000256" key="4">
    <source>
        <dbReference type="RuleBase" id="RU364074"/>
    </source>
</evidence>
<protein>
    <recommendedName>
        <fullName evidence="4">Pyruvate dehydrogenase E1 component subunit beta</fullName>
        <ecNumber evidence="4">1.2.4.1</ecNumber>
    </recommendedName>
</protein>
<dbReference type="PANTHER" id="PTHR11624">
    <property type="entry name" value="DEHYDROGENASE RELATED"/>
    <property type="match status" value="1"/>
</dbReference>